<dbReference type="Pfam" id="PF10545">
    <property type="entry name" value="MADF_DNA_bdg"/>
    <property type="match status" value="1"/>
</dbReference>
<dbReference type="KEGG" id="api:100574278"/>
<organism evidence="3 4">
    <name type="scientific">Acyrthosiphon pisum</name>
    <name type="common">Pea aphid</name>
    <dbReference type="NCBI Taxonomy" id="7029"/>
    <lineage>
        <taxon>Eukaryota</taxon>
        <taxon>Metazoa</taxon>
        <taxon>Ecdysozoa</taxon>
        <taxon>Arthropoda</taxon>
        <taxon>Hexapoda</taxon>
        <taxon>Insecta</taxon>
        <taxon>Pterygota</taxon>
        <taxon>Neoptera</taxon>
        <taxon>Paraneoptera</taxon>
        <taxon>Hemiptera</taxon>
        <taxon>Sternorrhyncha</taxon>
        <taxon>Aphidomorpha</taxon>
        <taxon>Aphidoidea</taxon>
        <taxon>Aphididae</taxon>
        <taxon>Macrosiphini</taxon>
        <taxon>Acyrthosiphon</taxon>
    </lineage>
</organism>
<dbReference type="GO" id="GO:0005667">
    <property type="term" value="C:transcription regulator complex"/>
    <property type="evidence" value="ECO:0007669"/>
    <property type="project" value="TreeGrafter"/>
</dbReference>
<name>A0A8R2ACG2_ACYPI</name>
<dbReference type="PANTHER" id="PTHR12243">
    <property type="entry name" value="MADF DOMAIN TRANSCRIPTION FACTOR"/>
    <property type="match status" value="1"/>
</dbReference>
<dbReference type="SMART" id="SM00595">
    <property type="entry name" value="MADF"/>
    <property type="match status" value="1"/>
</dbReference>
<accession>A0A8R2ACG2</accession>
<keyword evidence="1" id="KW-0175">Coiled coil</keyword>
<dbReference type="InterPro" id="IPR006578">
    <property type="entry name" value="MADF-dom"/>
</dbReference>
<sequence>MWTNDVIIEFLNLYEKERCIWDPRDDNHKIQNLVNDAWDRIALSLSVPFSVIEIKKKKDSLMATYRKLNRKVKKSKRTSRTESGYEHVYRPDWFAYSQMNKFLHSIYLVKSTTSPELDTDDVAQLETSTSQNADTNEDSKATPLEAITNSKMPNLKNWTSPSLHRPVKLVTGKRKRIPGCMNKIQWRNQNRVYEEKLNLIQMEKEMTMMQFEWEKVEHELRVEALKLDVEIKKKSLDILK</sequence>
<dbReference type="AlphaFoldDB" id="A0A8R2ACG2"/>
<feature type="coiled-coil region" evidence="1">
    <location>
        <begin position="51"/>
        <end position="78"/>
    </location>
</feature>
<dbReference type="OrthoDB" id="6619432at2759"/>
<reference evidence="3" key="2">
    <citation type="submission" date="2022-06" db="UniProtKB">
        <authorList>
            <consortium name="EnsemblMetazoa"/>
        </authorList>
    </citation>
    <scope>IDENTIFICATION</scope>
</reference>
<keyword evidence="4" id="KW-1185">Reference proteome</keyword>
<dbReference type="GO" id="GO:0005634">
    <property type="term" value="C:nucleus"/>
    <property type="evidence" value="ECO:0007669"/>
    <property type="project" value="TreeGrafter"/>
</dbReference>
<dbReference type="EnsemblMetazoa" id="XM_003245606.4">
    <property type="protein sequence ID" value="XP_003245654.1"/>
    <property type="gene ID" value="LOC100574278"/>
</dbReference>
<proteinExistence type="predicted"/>
<dbReference type="Proteomes" id="UP000007819">
    <property type="component" value="Chromosome A3"/>
</dbReference>
<evidence type="ECO:0000313" key="3">
    <source>
        <dbReference type="EnsemblMetazoa" id="XP_003245654.1"/>
    </source>
</evidence>
<dbReference type="GO" id="GO:0006357">
    <property type="term" value="P:regulation of transcription by RNA polymerase II"/>
    <property type="evidence" value="ECO:0007669"/>
    <property type="project" value="TreeGrafter"/>
</dbReference>
<reference evidence="4" key="1">
    <citation type="submission" date="2010-06" db="EMBL/GenBank/DDBJ databases">
        <authorList>
            <person name="Jiang H."/>
            <person name="Abraham K."/>
            <person name="Ali S."/>
            <person name="Alsbrooks S.L."/>
            <person name="Anim B.N."/>
            <person name="Anosike U.S."/>
            <person name="Attaway T."/>
            <person name="Bandaranaike D.P."/>
            <person name="Battles P.K."/>
            <person name="Bell S.N."/>
            <person name="Bell A.V."/>
            <person name="Beltran B."/>
            <person name="Bickham C."/>
            <person name="Bustamante Y."/>
            <person name="Caleb T."/>
            <person name="Canada A."/>
            <person name="Cardenas V."/>
            <person name="Carter K."/>
            <person name="Chacko J."/>
            <person name="Chandrabose M.N."/>
            <person name="Chavez D."/>
            <person name="Chavez A."/>
            <person name="Chen L."/>
            <person name="Chu H.-S."/>
            <person name="Claassen K.J."/>
            <person name="Cockrell R."/>
            <person name="Collins M."/>
            <person name="Cooper J.A."/>
            <person name="Cree A."/>
            <person name="Curry S.M."/>
            <person name="Da Y."/>
            <person name="Dao M.D."/>
            <person name="Das B."/>
            <person name="Davila M.-L."/>
            <person name="Davy-Carroll L."/>
            <person name="Denson S."/>
            <person name="Dinh H."/>
            <person name="Ebong V.E."/>
            <person name="Edwards J.R."/>
            <person name="Egan A."/>
            <person name="El-Daye J."/>
            <person name="Escobedo L."/>
            <person name="Fernandez S."/>
            <person name="Fernando P.R."/>
            <person name="Flagg N."/>
            <person name="Forbes L.D."/>
            <person name="Fowler R.G."/>
            <person name="Fu Q."/>
            <person name="Gabisi R.A."/>
            <person name="Ganer J."/>
            <person name="Garbino Pronczuk A."/>
            <person name="Garcia R.M."/>
            <person name="Garner T."/>
            <person name="Garrett T.E."/>
            <person name="Gonzalez D.A."/>
            <person name="Hamid H."/>
            <person name="Hawkins E.S."/>
            <person name="Hirani K."/>
            <person name="Hogues M.E."/>
            <person name="Hollins B."/>
            <person name="Hsiao C.-H."/>
            <person name="Jabil R."/>
            <person name="James M.L."/>
            <person name="Jhangiani S.N."/>
            <person name="Johnson B."/>
            <person name="Johnson Q."/>
            <person name="Joshi V."/>
            <person name="Kalu J.B."/>
            <person name="Kam C."/>
            <person name="Kashfia A."/>
            <person name="Keebler J."/>
            <person name="Kisamo H."/>
            <person name="Kovar C.L."/>
            <person name="Lago L.A."/>
            <person name="Lai C.-Y."/>
            <person name="Laidlaw J."/>
            <person name="Lara F."/>
            <person name="Le T.-K."/>
            <person name="Lee S.L."/>
            <person name="Legall F.H."/>
            <person name="Lemon S.J."/>
            <person name="Lewis L.R."/>
            <person name="Li B."/>
            <person name="Liu Y."/>
            <person name="Liu Y.-S."/>
            <person name="Lopez J."/>
            <person name="Lozado R.J."/>
            <person name="Lu J."/>
            <person name="Madu R.C."/>
            <person name="Maheshwari M."/>
            <person name="Maheshwari R."/>
            <person name="Malloy K."/>
            <person name="Martinez E."/>
            <person name="Mathew T."/>
            <person name="Mercado I.C."/>
            <person name="Mercado C."/>
            <person name="Meyer B."/>
            <person name="Montgomery K."/>
            <person name="Morgan M.B."/>
            <person name="Munidasa M."/>
            <person name="Nazareth L.V."/>
            <person name="Nelson J."/>
            <person name="Ng B.M."/>
            <person name="Nguyen N.B."/>
            <person name="Nguyen P.Q."/>
            <person name="Nguyen T."/>
            <person name="Obregon M."/>
            <person name="Okwuonu G.O."/>
            <person name="Onwere C.G."/>
            <person name="Orozco G."/>
            <person name="Parra A."/>
            <person name="Patel S."/>
            <person name="Patil S."/>
            <person name="Perez A."/>
            <person name="Perez Y."/>
            <person name="Pham C."/>
            <person name="Primus E.L."/>
            <person name="Pu L.-L."/>
            <person name="Puazo M."/>
            <person name="Qin X."/>
            <person name="Quiroz J.B."/>
            <person name="Reese J."/>
            <person name="Richards S."/>
            <person name="Rives C.M."/>
            <person name="Robberts R."/>
            <person name="Ruiz S.J."/>
            <person name="Ruiz M.J."/>
            <person name="Santibanez J."/>
            <person name="Schneider B.W."/>
            <person name="Sisson I."/>
            <person name="Smith M."/>
            <person name="Sodergren E."/>
            <person name="Song X.-Z."/>
            <person name="Song B.B."/>
            <person name="Summersgill H."/>
            <person name="Thelus R."/>
            <person name="Thornton R.D."/>
            <person name="Trejos Z.Y."/>
            <person name="Usmani K."/>
            <person name="Vattathil S."/>
            <person name="Villasana D."/>
            <person name="Walker D.L."/>
            <person name="Wang S."/>
            <person name="Wang K."/>
            <person name="White C.S."/>
            <person name="Williams A.C."/>
            <person name="Williamson J."/>
            <person name="Wilson K."/>
            <person name="Woghiren I.O."/>
            <person name="Woodworth J.R."/>
            <person name="Worley K.C."/>
            <person name="Wright R.A."/>
            <person name="Wu W."/>
            <person name="Young L."/>
            <person name="Zhang L."/>
            <person name="Zhang J."/>
            <person name="Zhu Y."/>
            <person name="Muzny D.M."/>
            <person name="Weinstock G."/>
            <person name="Gibbs R.A."/>
        </authorList>
    </citation>
    <scope>NUCLEOTIDE SEQUENCE [LARGE SCALE GENOMIC DNA]</scope>
    <source>
        <strain evidence="4">LSR1</strain>
    </source>
</reference>
<dbReference type="PROSITE" id="PS51029">
    <property type="entry name" value="MADF"/>
    <property type="match status" value="1"/>
</dbReference>
<feature type="domain" description="MADF" evidence="2">
    <location>
        <begin position="9"/>
        <end position="108"/>
    </location>
</feature>
<dbReference type="RefSeq" id="XP_003245654.1">
    <property type="nucleotide sequence ID" value="XM_003245606.3"/>
</dbReference>
<dbReference type="InterPro" id="IPR039353">
    <property type="entry name" value="TF_Adf1"/>
</dbReference>
<evidence type="ECO:0000313" key="4">
    <source>
        <dbReference type="Proteomes" id="UP000007819"/>
    </source>
</evidence>
<dbReference type="GeneID" id="100574278"/>
<evidence type="ECO:0000259" key="2">
    <source>
        <dbReference type="PROSITE" id="PS51029"/>
    </source>
</evidence>
<protein>
    <recommendedName>
        <fullName evidence="2">MADF domain-containing protein</fullName>
    </recommendedName>
</protein>
<evidence type="ECO:0000256" key="1">
    <source>
        <dbReference type="SAM" id="Coils"/>
    </source>
</evidence>
<dbReference type="PANTHER" id="PTHR12243:SF69">
    <property type="entry name" value="SI:CH73-59F11.3"/>
    <property type="match status" value="1"/>
</dbReference>